<dbReference type="PROSITE" id="PS51257">
    <property type="entry name" value="PROKAR_LIPOPROTEIN"/>
    <property type="match status" value="1"/>
</dbReference>
<proteinExistence type="predicted"/>
<comment type="caution">
    <text evidence="1">The sequence shown here is derived from an EMBL/GenBank/DDBJ whole genome shotgun (WGS) entry which is preliminary data.</text>
</comment>
<dbReference type="Proteomes" id="UP000317010">
    <property type="component" value="Unassembled WGS sequence"/>
</dbReference>
<gene>
    <name evidence="1" type="ORF">JN11_02954</name>
</gene>
<evidence type="ECO:0008006" key="3">
    <source>
        <dbReference type="Google" id="ProtNLM"/>
    </source>
</evidence>
<evidence type="ECO:0000313" key="1">
    <source>
        <dbReference type="EMBL" id="TWI98766.1"/>
    </source>
</evidence>
<evidence type="ECO:0000313" key="2">
    <source>
        <dbReference type="Proteomes" id="UP000317010"/>
    </source>
</evidence>
<dbReference type="EMBL" id="VLLI01000008">
    <property type="protein sequence ID" value="TWI98766.1"/>
    <property type="molecule type" value="Genomic_DNA"/>
</dbReference>
<reference evidence="1 2" key="1">
    <citation type="submission" date="2019-07" db="EMBL/GenBank/DDBJ databases">
        <title>Genomic Encyclopedia of Archaeal and Bacterial Type Strains, Phase II (KMG-II): from individual species to whole genera.</title>
        <authorList>
            <person name="Goeker M."/>
        </authorList>
    </citation>
    <scope>NUCLEOTIDE SEQUENCE [LARGE SCALE GENOMIC DNA]</scope>
    <source>
        <strain evidence="1 2">ATCC BAA-1854</strain>
    </source>
</reference>
<dbReference type="AlphaFoldDB" id="A0A562U091"/>
<protein>
    <recommendedName>
        <fullName evidence="3">Protein involved in gliding motility RemB</fullName>
    </recommendedName>
</protein>
<accession>A0A562U091</accession>
<sequence>MVIKKWAIKFFAIGVVLICSCKLTYAQIIYQPYSFQFYQKLNDQLYFGDSNLHTAVKPYLISDSSSLRITYDSLMNLGVDTNRKSWLSRKLFNEHGFDDRNKDFTFYADYLPDLQIGKDLTGKKNTYLNTRGFQVGGTIGTKFFFYTSAYENQGTFPAYLTNYIHTIGLIPGQASEFTLGTPDWSYATSLIGFNLSKSVSLVAGVDKTFIGDGYRSLLLSDFAANYPLFRATFSLGKHVQYMAMWALLQDQSATQFPSQHAPYRKKWAAFHYIDWTITNRASLGFFNAIITADADDNGSRHPFDVNFINPILFSKSLGPSTQIPDHTLLGFNGKYKVLDKTTLYGQLLFDQETSTASSGTEYGYQLGLRGADLFKVHAFNYLLEYNTVKPYTYSSQYPLVNYTQFNETLGDPLGANFKELVGILNYSMGKFDFQGELTYAKLGLDANNISYGGDILLPSGIAPTSVPGFGTNTTLKYAEGKVAYLINPKYNLRFELGLIYRNEDGPSIISKTTWITFGLRSTFRDIYSDF</sequence>
<name>A0A562U091_9SPHI</name>
<organism evidence="1 2">
    <name type="scientific">Mucilaginibacter frigoritolerans</name>
    <dbReference type="NCBI Taxonomy" id="652788"/>
    <lineage>
        <taxon>Bacteria</taxon>
        <taxon>Pseudomonadati</taxon>
        <taxon>Bacteroidota</taxon>
        <taxon>Sphingobacteriia</taxon>
        <taxon>Sphingobacteriales</taxon>
        <taxon>Sphingobacteriaceae</taxon>
        <taxon>Mucilaginibacter</taxon>
    </lineage>
</organism>
<keyword evidence="2" id="KW-1185">Reference proteome</keyword>